<dbReference type="GO" id="GO:0005506">
    <property type="term" value="F:iron ion binding"/>
    <property type="evidence" value="ECO:0007669"/>
    <property type="project" value="UniProtKB-UniRule"/>
</dbReference>
<evidence type="ECO:0000256" key="5">
    <source>
        <dbReference type="ARBA" id="ARBA00023027"/>
    </source>
</evidence>
<dbReference type="EMBL" id="DRTX01000029">
    <property type="protein sequence ID" value="HHF52829.1"/>
    <property type="molecule type" value="Genomic_DNA"/>
</dbReference>
<feature type="binding site" description="in other chain" evidence="6">
    <location>
        <position position="124"/>
    </location>
    <ligand>
        <name>NAD(+)</name>
        <dbReference type="ChEBI" id="CHEBI:57540"/>
        <note>ligand shared between two adjacent protomers</note>
    </ligand>
</feature>
<dbReference type="Gene3D" id="3.50.50.60">
    <property type="entry name" value="FAD/NAD(P)-binding domain"/>
    <property type="match status" value="1"/>
</dbReference>
<comment type="similarity">
    <text evidence="6">Belongs to the THI4 family.</text>
</comment>
<dbReference type="Pfam" id="PF01946">
    <property type="entry name" value="Thi4"/>
    <property type="match status" value="1"/>
</dbReference>
<dbReference type="EC" id="2.4.2.59" evidence="6"/>
<evidence type="ECO:0000256" key="1">
    <source>
        <dbReference type="ARBA" id="ARBA00022679"/>
    </source>
</evidence>
<dbReference type="PANTHER" id="PTHR43422">
    <property type="entry name" value="THIAMINE THIAZOLE SYNTHASE"/>
    <property type="match status" value="1"/>
</dbReference>
<feature type="binding site" description="in other chain" evidence="6">
    <location>
        <position position="61"/>
    </location>
    <ligand>
        <name>NAD(+)</name>
        <dbReference type="ChEBI" id="CHEBI:57540"/>
        <note>ligand shared between two adjacent protomers</note>
    </ligand>
</feature>
<dbReference type="SUPFAM" id="SSF51905">
    <property type="entry name" value="FAD/NAD(P)-binding domain"/>
    <property type="match status" value="1"/>
</dbReference>
<reference evidence="7" key="1">
    <citation type="journal article" date="2020" name="mSystems">
        <title>Genome- and Community-Level Interaction Insights into Carbon Utilization and Element Cycling Functions of Hydrothermarchaeota in Hydrothermal Sediment.</title>
        <authorList>
            <person name="Zhou Z."/>
            <person name="Liu Y."/>
            <person name="Xu W."/>
            <person name="Pan J."/>
            <person name="Luo Z.H."/>
            <person name="Li M."/>
        </authorList>
    </citation>
    <scope>NUCLEOTIDE SEQUENCE [LARGE SCALE GENOMIC DNA]</scope>
    <source>
        <strain evidence="7">HyVt-96</strain>
    </source>
</reference>
<comment type="pathway">
    <text evidence="6">Cofactor biosynthesis; thiamine diphosphate biosynthesis.</text>
</comment>
<dbReference type="Proteomes" id="UP000886050">
    <property type="component" value="Unassembled WGS sequence"/>
</dbReference>
<comment type="caution">
    <text evidence="7">The sequence shown here is derived from an EMBL/GenBank/DDBJ whole genome shotgun (WGS) entry which is preliminary data.</text>
</comment>
<keyword evidence="2 6" id="KW-0479">Metal-binding</keyword>
<keyword evidence="3 6" id="KW-0784">Thiamine biosynthesis</keyword>
<evidence type="ECO:0000256" key="6">
    <source>
        <dbReference type="HAMAP-Rule" id="MF_00304"/>
    </source>
</evidence>
<evidence type="ECO:0000256" key="2">
    <source>
        <dbReference type="ARBA" id="ARBA00022723"/>
    </source>
</evidence>
<dbReference type="InterPro" id="IPR036188">
    <property type="entry name" value="FAD/NAD-bd_sf"/>
</dbReference>
<gene>
    <name evidence="6" type="primary">thi4</name>
    <name evidence="7" type="ORF">ENL43_00515</name>
</gene>
<accession>A0A7V5LTM7</accession>
<dbReference type="HAMAP" id="MF_00304">
    <property type="entry name" value="Thi4"/>
    <property type="match status" value="1"/>
</dbReference>
<comment type="subunit">
    <text evidence="6">Homooctamer; tetramer of dimers.</text>
</comment>
<keyword evidence="5 6" id="KW-0520">NAD</keyword>
<dbReference type="GO" id="GO:0016763">
    <property type="term" value="F:pentosyltransferase activity"/>
    <property type="evidence" value="ECO:0007669"/>
    <property type="project" value="UniProtKB-UniRule"/>
</dbReference>
<dbReference type="GO" id="GO:0009228">
    <property type="term" value="P:thiamine biosynthetic process"/>
    <property type="evidence" value="ECO:0007669"/>
    <property type="project" value="UniProtKB-KW"/>
</dbReference>
<name>A0A7V5LTM7_UNCW3</name>
<feature type="binding site" description="in other chain" evidence="6">
    <location>
        <position position="221"/>
    </location>
    <ligand>
        <name>NAD(+)</name>
        <dbReference type="ChEBI" id="CHEBI:57540"/>
        <note>ligand shared between two adjacent protomers</note>
    </ligand>
</feature>
<evidence type="ECO:0000256" key="4">
    <source>
        <dbReference type="ARBA" id="ARBA00023004"/>
    </source>
</evidence>
<dbReference type="PANTHER" id="PTHR43422:SF3">
    <property type="entry name" value="THIAMINE THIAZOLE SYNTHASE"/>
    <property type="match status" value="1"/>
</dbReference>
<keyword evidence="1 6" id="KW-0808">Transferase</keyword>
<feature type="binding site" description="in other chain" evidence="6">
    <location>
        <begin position="53"/>
        <end position="54"/>
    </location>
    <ligand>
        <name>NAD(+)</name>
        <dbReference type="ChEBI" id="CHEBI:57540"/>
        <note>ligand shared between two adjacent protomers</note>
    </ligand>
</feature>
<keyword evidence="4 6" id="KW-0408">Iron</keyword>
<feature type="binding site" description="in other chain" evidence="6">
    <location>
        <position position="34"/>
    </location>
    <ligand>
        <name>NAD(+)</name>
        <dbReference type="ChEBI" id="CHEBI:57540"/>
        <note>ligand shared between two adjacent protomers</note>
    </ligand>
</feature>
<comment type="catalytic activity">
    <reaction evidence="6">
        <text>hydrogen sulfide + glycine + NAD(+) = ADP-5-ethyl-4-methylthiazole-2-carboxylate + nicotinamide + 3 H2O + H(+)</text>
        <dbReference type="Rhea" id="RHEA:55704"/>
        <dbReference type="ChEBI" id="CHEBI:15377"/>
        <dbReference type="ChEBI" id="CHEBI:15378"/>
        <dbReference type="ChEBI" id="CHEBI:17154"/>
        <dbReference type="ChEBI" id="CHEBI:29919"/>
        <dbReference type="ChEBI" id="CHEBI:57305"/>
        <dbReference type="ChEBI" id="CHEBI:57540"/>
        <dbReference type="ChEBI" id="CHEBI:139151"/>
        <dbReference type="EC" id="2.4.2.59"/>
    </reaction>
</comment>
<dbReference type="InterPro" id="IPR022828">
    <property type="entry name" value="Thi4_prok"/>
</dbReference>
<comment type="cofactor">
    <cofactor evidence="6">
        <name>Fe(2+)</name>
        <dbReference type="ChEBI" id="CHEBI:29033"/>
    </cofactor>
</comment>
<dbReference type="UniPathway" id="UPA00060"/>
<dbReference type="InterPro" id="IPR002922">
    <property type="entry name" value="Thi4_fam"/>
</dbReference>
<dbReference type="GO" id="GO:0009229">
    <property type="term" value="P:thiamine diphosphate biosynthetic process"/>
    <property type="evidence" value="ECO:0007669"/>
    <property type="project" value="UniProtKB-UniRule"/>
</dbReference>
<proteinExistence type="inferred from homology"/>
<evidence type="ECO:0000313" key="7">
    <source>
        <dbReference type="EMBL" id="HHF52829.1"/>
    </source>
</evidence>
<organism evidence="7">
    <name type="scientific">candidate division WOR-3 bacterium</name>
    <dbReference type="NCBI Taxonomy" id="2052148"/>
    <lineage>
        <taxon>Bacteria</taxon>
        <taxon>Bacteria division WOR-3</taxon>
    </lineage>
</organism>
<dbReference type="AlphaFoldDB" id="A0A7V5LTM7"/>
<protein>
    <recommendedName>
        <fullName evidence="6">Thiamine thiazole synthase</fullName>
        <ecNumber evidence="6">2.4.2.59</ecNumber>
    </recommendedName>
</protein>
<feature type="binding site" evidence="6">
    <location>
        <begin position="150"/>
        <end position="152"/>
    </location>
    <ligand>
        <name>NAD(+)</name>
        <dbReference type="ChEBI" id="CHEBI:57540"/>
        <note>ligand shared between two adjacent protomers</note>
    </ligand>
</feature>
<dbReference type="NCBIfam" id="TIGR00292">
    <property type="entry name" value="sulfide-dependent adenosine diphosphate thiazole synthase"/>
    <property type="match status" value="1"/>
</dbReference>
<dbReference type="GO" id="GO:0052837">
    <property type="term" value="P:thiazole biosynthetic process"/>
    <property type="evidence" value="ECO:0007669"/>
    <property type="project" value="UniProtKB-UniRule"/>
</dbReference>
<comment type="caution">
    <text evidence="6">Lacks conserved residue(s) required for the propagation of feature annotation.</text>
</comment>
<comment type="function">
    <text evidence="6">Involved in the biosynthesis of the thiazole moiety of thiamine. Catalyzes the conversion of NAD and glycine to adenosine diphosphate 5-(2-hydroxyethyl)-4-methylthiazole-2-carboxylate (ADT), an adenylated thiazole intermediate, using free sulfide as a source of sulfur.</text>
</comment>
<feature type="binding site" evidence="6">
    <location>
        <position position="231"/>
    </location>
    <ligand>
        <name>glycine</name>
        <dbReference type="ChEBI" id="CHEBI:57305"/>
    </ligand>
</feature>
<evidence type="ECO:0000256" key="3">
    <source>
        <dbReference type="ARBA" id="ARBA00022977"/>
    </source>
</evidence>
<sequence>MKELSITRIIIKNHVSRLLDRLENDVIIAGGGPSGLVAGFYLAKAGKKVTLLEKKLSLGGGIWGGGMGYKFAVVEENALPILDDFGIRYIKEDDMYAIDSIELASGLIYGAVKAGVEIFNLTSVEDVVVQDGRVKGVVINSSPIEIAGLHVDPVTLISKITVDATGHDLEVVRVLARKNEVKLMTPTGSILGERSMDAEEGEKFTVEKTGEVFPGLYVAGMAAVACFGGPRMGPIFGGMLLSGKKLAKLIIENLK</sequence>
<feature type="binding site" description="in other chain" evidence="6">
    <location>
        <position position="167"/>
    </location>
    <ligand>
        <name>Fe cation</name>
        <dbReference type="ChEBI" id="CHEBI:24875"/>
        <note>ligand shared between two adjacent protomers</note>
    </ligand>
</feature>
<feature type="binding site" evidence="6">
    <location>
        <position position="152"/>
    </location>
    <ligand>
        <name>Fe cation</name>
        <dbReference type="ChEBI" id="CHEBI:24875"/>
        <note>ligand shared between two adjacent protomers</note>
    </ligand>
</feature>